<sequence>MNEPAVKLTVLYPNTPGSSMDWEYYLGPHIDLARRLLTPFGLQRIEIERGLGPGAAPPFHAIARLYFLSAAALQDALAQTAAALSEDVRKYYRGESVIQISEVVPV</sequence>
<evidence type="ECO:0000313" key="3">
    <source>
        <dbReference type="Proteomes" id="UP000002432"/>
    </source>
</evidence>
<name>Q1ITM6_KORVE</name>
<dbReference type="InterPro" id="IPR011008">
    <property type="entry name" value="Dimeric_a/b-barrel"/>
</dbReference>
<evidence type="ECO:0000259" key="1">
    <source>
        <dbReference type="Pfam" id="PF07110"/>
    </source>
</evidence>
<dbReference type="EMBL" id="CP000360">
    <property type="protein sequence ID" value="ABF39774.1"/>
    <property type="molecule type" value="Genomic_DNA"/>
</dbReference>
<dbReference type="Pfam" id="PF07110">
    <property type="entry name" value="EthD"/>
    <property type="match status" value="1"/>
</dbReference>
<dbReference type="Gene3D" id="3.30.70.100">
    <property type="match status" value="1"/>
</dbReference>
<dbReference type="AlphaFoldDB" id="Q1ITM6"/>
<keyword evidence="3" id="KW-1185">Reference proteome</keyword>
<gene>
    <name evidence="2" type="ordered locus">Acid345_0769</name>
</gene>
<dbReference type="PANTHER" id="PTHR40260">
    <property type="entry name" value="BLR8190 PROTEIN"/>
    <property type="match status" value="1"/>
</dbReference>
<dbReference type="SUPFAM" id="SSF54909">
    <property type="entry name" value="Dimeric alpha+beta barrel"/>
    <property type="match status" value="1"/>
</dbReference>
<dbReference type="eggNOG" id="ENOG5032S97">
    <property type="taxonomic scope" value="Bacteria"/>
</dbReference>
<proteinExistence type="predicted"/>
<dbReference type="GO" id="GO:0016491">
    <property type="term" value="F:oxidoreductase activity"/>
    <property type="evidence" value="ECO:0007669"/>
    <property type="project" value="InterPro"/>
</dbReference>
<dbReference type="NCBIfam" id="TIGR02118">
    <property type="entry name" value="EthD family reductase"/>
    <property type="match status" value="1"/>
</dbReference>
<dbReference type="InterPro" id="IPR009799">
    <property type="entry name" value="EthD_dom"/>
</dbReference>
<dbReference type="OrthoDB" id="120533at2"/>
<dbReference type="HOGENOM" id="CLU_115019_1_0_0"/>
<organism evidence="2 3">
    <name type="scientific">Koribacter versatilis (strain Ellin345)</name>
    <dbReference type="NCBI Taxonomy" id="204669"/>
    <lineage>
        <taxon>Bacteria</taxon>
        <taxon>Pseudomonadati</taxon>
        <taxon>Acidobacteriota</taxon>
        <taxon>Terriglobia</taxon>
        <taxon>Terriglobales</taxon>
        <taxon>Candidatus Korobacteraceae</taxon>
        <taxon>Candidatus Korobacter</taxon>
    </lineage>
</organism>
<dbReference type="Proteomes" id="UP000002432">
    <property type="component" value="Chromosome"/>
</dbReference>
<reference evidence="2 3" key="1">
    <citation type="journal article" date="2009" name="Appl. Environ. Microbiol.">
        <title>Three genomes from the phylum Acidobacteria provide insight into the lifestyles of these microorganisms in soils.</title>
        <authorList>
            <person name="Ward N.L."/>
            <person name="Challacombe J.F."/>
            <person name="Janssen P.H."/>
            <person name="Henrissat B."/>
            <person name="Coutinho P.M."/>
            <person name="Wu M."/>
            <person name="Xie G."/>
            <person name="Haft D.H."/>
            <person name="Sait M."/>
            <person name="Badger J."/>
            <person name="Barabote R.D."/>
            <person name="Bradley B."/>
            <person name="Brettin T.S."/>
            <person name="Brinkac L.M."/>
            <person name="Bruce D."/>
            <person name="Creasy T."/>
            <person name="Daugherty S.C."/>
            <person name="Davidsen T.M."/>
            <person name="DeBoy R.T."/>
            <person name="Detter J.C."/>
            <person name="Dodson R.J."/>
            <person name="Durkin A.S."/>
            <person name="Ganapathy A."/>
            <person name="Gwinn-Giglio M."/>
            <person name="Han C.S."/>
            <person name="Khouri H."/>
            <person name="Kiss H."/>
            <person name="Kothari S.P."/>
            <person name="Madupu R."/>
            <person name="Nelson K.E."/>
            <person name="Nelson W.C."/>
            <person name="Paulsen I."/>
            <person name="Penn K."/>
            <person name="Ren Q."/>
            <person name="Rosovitz M.J."/>
            <person name="Selengut J.D."/>
            <person name="Shrivastava S."/>
            <person name="Sullivan S.A."/>
            <person name="Tapia R."/>
            <person name="Thompson L.S."/>
            <person name="Watkins K.L."/>
            <person name="Yang Q."/>
            <person name="Yu C."/>
            <person name="Zafar N."/>
            <person name="Zhou L."/>
            <person name="Kuske C.R."/>
        </authorList>
    </citation>
    <scope>NUCLEOTIDE SEQUENCE [LARGE SCALE GENOMIC DNA]</scope>
    <source>
        <strain evidence="2 3">Ellin345</strain>
    </source>
</reference>
<dbReference type="RefSeq" id="WP_011521576.1">
    <property type="nucleotide sequence ID" value="NC_008009.1"/>
</dbReference>
<dbReference type="STRING" id="204669.Acid345_0769"/>
<dbReference type="KEGG" id="aba:Acid345_0769"/>
<evidence type="ECO:0000313" key="2">
    <source>
        <dbReference type="EMBL" id="ABF39774.1"/>
    </source>
</evidence>
<dbReference type="PANTHER" id="PTHR40260:SF2">
    <property type="entry name" value="BLR8190 PROTEIN"/>
    <property type="match status" value="1"/>
</dbReference>
<feature type="domain" description="EthD" evidence="1">
    <location>
        <begin position="22"/>
        <end position="92"/>
    </location>
</feature>
<protein>
    <submittedName>
        <fullName evidence="2">Ethyl tert-butyl ether degradation EthD</fullName>
    </submittedName>
</protein>
<accession>Q1ITM6</accession>
<dbReference type="EnsemblBacteria" id="ABF39774">
    <property type="protein sequence ID" value="ABF39774"/>
    <property type="gene ID" value="Acid345_0769"/>
</dbReference>